<keyword evidence="2" id="KW-1185">Reference proteome</keyword>
<proteinExistence type="predicted"/>
<evidence type="ECO:0000313" key="1">
    <source>
        <dbReference type="EMBL" id="EOY32995.1"/>
    </source>
</evidence>
<organism evidence="1 2">
    <name type="scientific">Theobroma cacao</name>
    <name type="common">Cacao</name>
    <name type="synonym">Cocoa</name>
    <dbReference type="NCBI Taxonomy" id="3641"/>
    <lineage>
        <taxon>Eukaryota</taxon>
        <taxon>Viridiplantae</taxon>
        <taxon>Streptophyta</taxon>
        <taxon>Embryophyta</taxon>
        <taxon>Tracheophyta</taxon>
        <taxon>Spermatophyta</taxon>
        <taxon>Magnoliopsida</taxon>
        <taxon>eudicotyledons</taxon>
        <taxon>Gunneridae</taxon>
        <taxon>Pentapetalae</taxon>
        <taxon>rosids</taxon>
        <taxon>malvids</taxon>
        <taxon>Malvales</taxon>
        <taxon>Malvaceae</taxon>
        <taxon>Byttnerioideae</taxon>
        <taxon>Theobroma</taxon>
    </lineage>
</organism>
<protein>
    <submittedName>
        <fullName evidence="1">Uncharacterized protein</fullName>
    </submittedName>
</protein>
<name>A0A061GT10_THECC</name>
<dbReference type="HOGENOM" id="CLU_2799168_0_0_1"/>
<accession>A0A061GT10</accession>
<evidence type="ECO:0000313" key="2">
    <source>
        <dbReference type="Proteomes" id="UP000026915"/>
    </source>
</evidence>
<dbReference type="InParanoid" id="A0A061GT10"/>
<dbReference type="EMBL" id="CM001887">
    <property type="protein sequence ID" value="EOY32995.1"/>
    <property type="molecule type" value="Genomic_DNA"/>
</dbReference>
<dbReference type="Proteomes" id="UP000026915">
    <property type="component" value="Chromosome 9"/>
</dbReference>
<reference evidence="1 2" key="1">
    <citation type="journal article" date="2013" name="Genome Biol.">
        <title>The genome sequence of the most widely cultivated cacao type and its use to identify candidate genes regulating pod color.</title>
        <authorList>
            <person name="Motamayor J.C."/>
            <person name="Mockaitis K."/>
            <person name="Schmutz J."/>
            <person name="Haiminen N."/>
            <person name="Iii D.L."/>
            <person name="Cornejo O."/>
            <person name="Findley S.D."/>
            <person name="Zheng P."/>
            <person name="Utro F."/>
            <person name="Royaert S."/>
            <person name="Saski C."/>
            <person name="Jenkins J."/>
            <person name="Podicheti R."/>
            <person name="Zhao M."/>
            <person name="Scheffler B.E."/>
            <person name="Stack J.C."/>
            <person name="Feltus F.A."/>
            <person name="Mustiga G.M."/>
            <person name="Amores F."/>
            <person name="Phillips W."/>
            <person name="Marelli J.P."/>
            <person name="May G.D."/>
            <person name="Shapiro H."/>
            <person name="Ma J."/>
            <person name="Bustamante C.D."/>
            <person name="Schnell R.J."/>
            <person name="Main D."/>
            <person name="Gilbert D."/>
            <person name="Parida L."/>
            <person name="Kuhn D.N."/>
        </authorList>
    </citation>
    <scope>NUCLEOTIDE SEQUENCE [LARGE SCALE GENOMIC DNA]</scope>
    <source>
        <strain evidence="2">cv. Matina 1-6</strain>
    </source>
</reference>
<gene>
    <name evidence="1" type="ORF">TCM_041003</name>
</gene>
<dbReference type="AlphaFoldDB" id="A0A061GT10"/>
<dbReference type="Gramene" id="EOY32995">
    <property type="protein sequence ID" value="EOY32995"/>
    <property type="gene ID" value="TCM_041003"/>
</dbReference>
<sequence length="68" mass="7419">MCNYCHRLVVSFINAKGILPPSLTLPFQAIRPLFTAIIVATNIIANFGTATDAITPLNLPPPRTPTYH</sequence>